<keyword evidence="2" id="KW-0732">Signal</keyword>
<evidence type="ECO:0000256" key="2">
    <source>
        <dbReference type="SAM" id="SignalP"/>
    </source>
</evidence>
<dbReference type="EMBL" id="FWXD01000009">
    <property type="protein sequence ID" value="SMC24254.1"/>
    <property type="molecule type" value="Genomic_DNA"/>
</dbReference>
<sequence>MRVTRLSLLLSGLAVVMTLGACGSPYNKDFYVQKDPSTEVPKPGTTPLPYQPYGKDVHAISLDIKQRMVFFKDGVVCPEPSPDAISAAFSELDLNGTVENAAAKGIIGAAYRSGENAGYVGLRTTSVQLLRDSLTGICLAYLNTGDKTEYQIQLRRHQRLLLGLLAIEQYTQAVKAEAVVLSAMPKPTANPSPTPEATPAPTPKPTAAPTAVPSPTPTKPADATKAQAQKAKQDASAASGEQLPTPGPTAKPAAKPVAKAVAKPKPTATPIPTPRPVADSQDKTSNKIDKNVIVQLEQDVIGSGFAAEECLSLFRVWVNDRQPINADLQVLRDSVSTYCQRILNVDAVAVENGVLAKATPAQRTEYESSQNLQNGYAALAKGDVQRARKEFSLAEEKKPGEKCTYEIITILKSSGDSLDKGTAGKLLNKCRWYFPQSTRDALENI</sequence>
<dbReference type="PANTHER" id="PTHR34403:SF14">
    <property type="entry name" value="OS05G0225800 PROTEIN"/>
    <property type="match status" value="1"/>
</dbReference>
<dbReference type="InterPro" id="IPR050972">
    <property type="entry name" value="SDr-like"/>
</dbReference>
<evidence type="ECO:0000313" key="3">
    <source>
        <dbReference type="EMBL" id="SMC24254.1"/>
    </source>
</evidence>
<dbReference type="Proteomes" id="UP000192761">
    <property type="component" value="Unassembled WGS sequence"/>
</dbReference>
<feature type="compositionally biased region" description="Low complexity" evidence="1">
    <location>
        <begin position="248"/>
        <end position="266"/>
    </location>
</feature>
<dbReference type="STRING" id="1121001.SAMN02745857_01792"/>
<evidence type="ECO:0000313" key="4">
    <source>
        <dbReference type="Proteomes" id="UP000192761"/>
    </source>
</evidence>
<accession>A0A1W1XKE6</accession>
<evidence type="ECO:0000256" key="1">
    <source>
        <dbReference type="SAM" id="MobiDB-lite"/>
    </source>
</evidence>
<feature type="signal peptide" evidence="2">
    <location>
        <begin position="1"/>
        <end position="21"/>
    </location>
</feature>
<gene>
    <name evidence="3" type="ORF">SAMN02745857_01792</name>
</gene>
<organism evidence="3 4">
    <name type="scientific">Andreprevotia lacus DSM 23236</name>
    <dbReference type="NCBI Taxonomy" id="1121001"/>
    <lineage>
        <taxon>Bacteria</taxon>
        <taxon>Pseudomonadati</taxon>
        <taxon>Pseudomonadota</taxon>
        <taxon>Betaproteobacteria</taxon>
        <taxon>Neisseriales</taxon>
        <taxon>Chitinibacteraceae</taxon>
        <taxon>Andreprevotia</taxon>
    </lineage>
</organism>
<feature type="compositionally biased region" description="Pro residues" evidence="1">
    <location>
        <begin position="188"/>
        <end position="218"/>
    </location>
</feature>
<protein>
    <submittedName>
        <fullName evidence="3">Uncharacterized protein</fullName>
    </submittedName>
</protein>
<keyword evidence="4" id="KW-1185">Reference proteome</keyword>
<feature type="compositionally biased region" description="Low complexity" evidence="1">
    <location>
        <begin position="219"/>
        <end position="239"/>
    </location>
</feature>
<name>A0A1W1XKE6_9NEIS</name>
<proteinExistence type="predicted"/>
<feature type="chain" id="PRO_5010723488" evidence="2">
    <location>
        <begin position="22"/>
        <end position="445"/>
    </location>
</feature>
<feature type="region of interest" description="Disordered" evidence="1">
    <location>
        <begin position="187"/>
        <end position="284"/>
    </location>
</feature>
<reference evidence="3 4" key="1">
    <citation type="submission" date="2017-04" db="EMBL/GenBank/DDBJ databases">
        <authorList>
            <person name="Afonso C.L."/>
            <person name="Miller P.J."/>
            <person name="Scott M.A."/>
            <person name="Spackman E."/>
            <person name="Goraichik I."/>
            <person name="Dimitrov K.M."/>
            <person name="Suarez D.L."/>
            <person name="Swayne D.E."/>
        </authorList>
    </citation>
    <scope>NUCLEOTIDE SEQUENCE [LARGE SCALE GENOMIC DNA]</scope>
    <source>
        <strain evidence="3 4">DSM 23236</strain>
    </source>
</reference>
<dbReference type="AlphaFoldDB" id="A0A1W1XKE6"/>
<dbReference type="PANTHER" id="PTHR34403">
    <property type="entry name" value="TOL-PAL SYSTEM PROTEIN TOLA"/>
    <property type="match status" value="1"/>
</dbReference>
<dbReference type="PROSITE" id="PS51257">
    <property type="entry name" value="PROKAR_LIPOPROTEIN"/>
    <property type="match status" value="1"/>
</dbReference>